<dbReference type="InterPro" id="IPR036551">
    <property type="entry name" value="Flavin_trans-like"/>
</dbReference>
<keyword evidence="7" id="KW-1185">Reference proteome</keyword>
<dbReference type="AlphaFoldDB" id="A0AA35RZ67"/>
<keyword evidence="3" id="KW-0288">FMN</keyword>
<evidence type="ECO:0000256" key="4">
    <source>
        <dbReference type="ARBA" id="ARBA00022679"/>
    </source>
</evidence>
<evidence type="ECO:0000313" key="6">
    <source>
        <dbReference type="EMBL" id="CAI8020465.1"/>
    </source>
</evidence>
<accession>A0AA35RZ67</accession>
<keyword evidence="2" id="KW-0285">Flavoprotein</keyword>
<dbReference type="Proteomes" id="UP001174909">
    <property type="component" value="Unassembled WGS sequence"/>
</dbReference>
<evidence type="ECO:0000256" key="3">
    <source>
        <dbReference type="ARBA" id="ARBA00022643"/>
    </source>
</evidence>
<sequence length="186" mass="19993">MSRLSAPKPIIVGVSGASGSILARATVEALLLRDVPTIVVCTNAARLVWQEELDTPFGETLSEWQEHPRFTYYPMGDMRASIASGTFATRGMVIVPCSMNSVAAIAHGLAGNLLLRAADVCLKERRKLILVPRETPLHATHFGEHAFTHARRGGDNAPGTGLLSETAGHRRYRPVRGPEGTCCAGH</sequence>
<feature type="domain" description="Flavoprotein" evidence="5">
    <location>
        <begin position="9"/>
        <end position="140"/>
    </location>
</feature>
<evidence type="ECO:0000256" key="2">
    <source>
        <dbReference type="ARBA" id="ARBA00022630"/>
    </source>
</evidence>
<proteinExistence type="predicted"/>
<evidence type="ECO:0000256" key="1">
    <source>
        <dbReference type="ARBA" id="ARBA00022602"/>
    </source>
</evidence>
<dbReference type="GO" id="GO:0004659">
    <property type="term" value="F:prenyltransferase activity"/>
    <property type="evidence" value="ECO:0007669"/>
    <property type="project" value="UniProtKB-KW"/>
</dbReference>
<evidence type="ECO:0000259" key="5">
    <source>
        <dbReference type="Pfam" id="PF02441"/>
    </source>
</evidence>
<gene>
    <name evidence="6" type="ORF">GBAR_LOCUS12245</name>
</gene>
<protein>
    <submittedName>
        <fullName evidence="6">Flavin prenyltransferase UbiX</fullName>
    </submittedName>
</protein>
<reference evidence="6" key="1">
    <citation type="submission" date="2023-03" db="EMBL/GenBank/DDBJ databases">
        <authorList>
            <person name="Steffen K."/>
            <person name="Cardenas P."/>
        </authorList>
    </citation>
    <scope>NUCLEOTIDE SEQUENCE</scope>
</reference>
<dbReference type="SUPFAM" id="SSF52507">
    <property type="entry name" value="Homo-oligomeric flavin-containing Cys decarboxylases, HFCD"/>
    <property type="match status" value="1"/>
</dbReference>
<keyword evidence="1" id="KW-0637">Prenyltransferase</keyword>
<dbReference type="EMBL" id="CASHTH010001830">
    <property type="protein sequence ID" value="CAI8020465.1"/>
    <property type="molecule type" value="Genomic_DNA"/>
</dbReference>
<dbReference type="InterPro" id="IPR004507">
    <property type="entry name" value="UbiX-like"/>
</dbReference>
<dbReference type="InterPro" id="IPR003382">
    <property type="entry name" value="Flavoprotein"/>
</dbReference>
<keyword evidence="4" id="KW-0808">Transferase</keyword>
<dbReference type="Pfam" id="PF02441">
    <property type="entry name" value="Flavoprotein"/>
    <property type="match status" value="1"/>
</dbReference>
<dbReference type="NCBIfam" id="TIGR00421">
    <property type="entry name" value="ubiX_pad"/>
    <property type="match status" value="1"/>
</dbReference>
<dbReference type="Gene3D" id="3.40.50.1950">
    <property type="entry name" value="Flavin prenyltransferase-like"/>
    <property type="match status" value="1"/>
</dbReference>
<evidence type="ECO:0000313" key="7">
    <source>
        <dbReference type="Proteomes" id="UP001174909"/>
    </source>
</evidence>
<name>A0AA35RZ67_GEOBA</name>
<comment type="caution">
    <text evidence="6">The sequence shown here is derived from an EMBL/GenBank/DDBJ whole genome shotgun (WGS) entry which is preliminary data.</text>
</comment>
<organism evidence="6 7">
    <name type="scientific">Geodia barretti</name>
    <name type="common">Barrett's horny sponge</name>
    <dbReference type="NCBI Taxonomy" id="519541"/>
    <lineage>
        <taxon>Eukaryota</taxon>
        <taxon>Metazoa</taxon>
        <taxon>Porifera</taxon>
        <taxon>Demospongiae</taxon>
        <taxon>Heteroscleromorpha</taxon>
        <taxon>Tetractinellida</taxon>
        <taxon>Astrophorina</taxon>
        <taxon>Geodiidae</taxon>
        <taxon>Geodia</taxon>
    </lineage>
</organism>